<dbReference type="SUPFAM" id="SSF57756">
    <property type="entry name" value="Retrovirus zinc finger-like domains"/>
    <property type="match status" value="1"/>
</dbReference>
<dbReference type="GO" id="GO:0003676">
    <property type="term" value="F:nucleic acid binding"/>
    <property type="evidence" value="ECO:0007669"/>
    <property type="project" value="InterPro"/>
</dbReference>
<dbReference type="AlphaFoldDB" id="A0A5N6NXW0"/>
<dbReference type="OrthoDB" id="1738675at2759"/>
<keyword evidence="5" id="KW-1185">Reference proteome</keyword>
<feature type="compositionally biased region" description="Low complexity" evidence="2">
    <location>
        <begin position="115"/>
        <end position="136"/>
    </location>
</feature>
<dbReference type="Pfam" id="PF00098">
    <property type="entry name" value="zf-CCHC"/>
    <property type="match status" value="1"/>
</dbReference>
<protein>
    <recommendedName>
        <fullName evidence="3">CCHC-type domain-containing protein</fullName>
    </recommendedName>
</protein>
<evidence type="ECO:0000313" key="4">
    <source>
        <dbReference type="EMBL" id="KAD5507482.1"/>
    </source>
</evidence>
<dbReference type="GO" id="GO:0008270">
    <property type="term" value="F:zinc ion binding"/>
    <property type="evidence" value="ECO:0007669"/>
    <property type="project" value="UniProtKB-KW"/>
</dbReference>
<dbReference type="Proteomes" id="UP000326396">
    <property type="component" value="Linkage Group LG16"/>
</dbReference>
<feature type="domain" description="CCHC-type" evidence="3">
    <location>
        <begin position="99"/>
        <end position="115"/>
    </location>
</feature>
<organism evidence="4 5">
    <name type="scientific">Mikania micrantha</name>
    <name type="common">bitter vine</name>
    <dbReference type="NCBI Taxonomy" id="192012"/>
    <lineage>
        <taxon>Eukaryota</taxon>
        <taxon>Viridiplantae</taxon>
        <taxon>Streptophyta</taxon>
        <taxon>Embryophyta</taxon>
        <taxon>Tracheophyta</taxon>
        <taxon>Spermatophyta</taxon>
        <taxon>Magnoliopsida</taxon>
        <taxon>eudicotyledons</taxon>
        <taxon>Gunneridae</taxon>
        <taxon>Pentapetalae</taxon>
        <taxon>asterids</taxon>
        <taxon>campanulids</taxon>
        <taxon>Asterales</taxon>
        <taxon>Asteraceae</taxon>
        <taxon>Asteroideae</taxon>
        <taxon>Heliantheae alliance</taxon>
        <taxon>Eupatorieae</taxon>
        <taxon>Mikania</taxon>
    </lineage>
</organism>
<feature type="region of interest" description="Disordered" evidence="2">
    <location>
        <begin position="320"/>
        <end position="462"/>
    </location>
</feature>
<dbReference type="PROSITE" id="PS50158">
    <property type="entry name" value="ZF_CCHC"/>
    <property type="match status" value="1"/>
</dbReference>
<dbReference type="EMBL" id="SZYD01000008">
    <property type="protein sequence ID" value="KAD5507482.1"/>
    <property type="molecule type" value="Genomic_DNA"/>
</dbReference>
<evidence type="ECO:0000313" key="5">
    <source>
        <dbReference type="Proteomes" id="UP000326396"/>
    </source>
</evidence>
<dbReference type="SMART" id="SM00343">
    <property type="entry name" value="ZnF_C2HC"/>
    <property type="match status" value="2"/>
</dbReference>
<feature type="compositionally biased region" description="Polar residues" evidence="2">
    <location>
        <begin position="9"/>
        <end position="27"/>
    </location>
</feature>
<dbReference type="InterPro" id="IPR001878">
    <property type="entry name" value="Znf_CCHC"/>
</dbReference>
<sequence>MVTFPETPTPSTTHSNPFSNSAPLLTSGQGDFMAEETNYFHLCQEDLDGIPADDLEEMDINYQMAMISYRAKKFYQRTGRQFKQHNMKTGFGLDKSKLKCVNCQQLGHFSRECKSSSTQPSTSGQPHQRSSSSSNSANVAEQDFADWSFQAEDASISNSALMANDSTSSFKVTDDMCTLECLEKLNVYKRINSQLCNELESLQVVKANFFESERNYKENIEEMEKTISSLKHEDTNKQCQINNLLERDTGKPPNQLTCWNIQTINLCEPKLSRLQKGKATTISQQSDTLSLNYQTVCLMRGETNHFAADCFYNPRSRFFSKTQGRGRKKSWSKSSVSSEEQGRKLVKKVSEASTSDNHKKQGKKSSEGKKASEAHAKSASDKLKKSQSFGRRRRTSEKKTQLSTKTKPSEGKAKGASDGCQKKQAHPTTSKVKQIWKKKETTEPTVQPPISPAANSSSVPPRMMSKKFVYNDANGKPKTTWAWVPIRN</sequence>
<evidence type="ECO:0000256" key="1">
    <source>
        <dbReference type="PROSITE-ProRule" id="PRU00047"/>
    </source>
</evidence>
<gene>
    <name evidence="4" type="ORF">E3N88_15185</name>
</gene>
<accession>A0A5N6NXW0</accession>
<evidence type="ECO:0000259" key="3">
    <source>
        <dbReference type="PROSITE" id="PS50158"/>
    </source>
</evidence>
<reference evidence="4 5" key="1">
    <citation type="submission" date="2019-05" db="EMBL/GenBank/DDBJ databases">
        <title>Mikania micrantha, genome provides insights into the molecular mechanism of rapid growth.</title>
        <authorList>
            <person name="Liu B."/>
        </authorList>
    </citation>
    <scope>NUCLEOTIDE SEQUENCE [LARGE SCALE GENOMIC DNA]</scope>
    <source>
        <strain evidence="4">NLD-2019</strain>
        <tissue evidence="4">Leaf</tissue>
    </source>
</reference>
<keyword evidence="1" id="KW-0479">Metal-binding</keyword>
<feature type="region of interest" description="Disordered" evidence="2">
    <location>
        <begin position="113"/>
        <end position="137"/>
    </location>
</feature>
<proteinExistence type="predicted"/>
<feature type="region of interest" description="Disordered" evidence="2">
    <location>
        <begin position="1"/>
        <end position="27"/>
    </location>
</feature>
<evidence type="ECO:0000256" key="2">
    <source>
        <dbReference type="SAM" id="MobiDB-lite"/>
    </source>
</evidence>
<dbReference type="Gene3D" id="4.10.60.10">
    <property type="entry name" value="Zinc finger, CCHC-type"/>
    <property type="match status" value="1"/>
</dbReference>
<comment type="caution">
    <text evidence="4">The sequence shown here is derived from an EMBL/GenBank/DDBJ whole genome shotgun (WGS) entry which is preliminary data.</text>
</comment>
<dbReference type="InterPro" id="IPR036875">
    <property type="entry name" value="Znf_CCHC_sf"/>
</dbReference>
<keyword evidence="1" id="KW-0862">Zinc</keyword>
<feature type="compositionally biased region" description="Basic and acidic residues" evidence="2">
    <location>
        <begin position="356"/>
        <end position="384"/>
    </location>
</feature>
<name>A0A5N6NXW0_9ASTR</name>
<keyword evidence="1" id="KW-0863">Zinc-finger</keyword>